<dbReference type="InterPro" id="IPR040605">
    <property type="entry name" value="Glyco_hydro2_dom5"/>
</dbReference>
<evidence type="ECO:0000259" key="8">
    <source>
        <dbReference type="Pfam" id="PF18565"/>
    </source>
</evidence>
<dbReference type="SUPFAM" id="SSF49303">
    <property type="entry name" value="beta-Galactosidase/glucuronidase domain"/>
    <property type="match status" value="1"/>
</dbReference>
<dbReference type="Pfam" id="PF02837">
    <property type="entry name" value="Glyco_hydro_2_N"/>
    <property type="match status" value="1"/>
</dbReference>
<evidence type="ECO:0000256" key="2">
    <source>
        <dbReference type="ARBA" id="ARBA00022801"/>
    </source>
</evidence>
<dbReference type="GO" id="GO:0005975">
    <property type="term" value="P:carbohydrate metabolic process"/>
    <property type="evidence" value="ECO:0007669"/>
    <property type="project" value="InterPro"/>
</dbReference>
<evidence type="ECO:0000256" key="1">
    <source>
        <dbReference type="ARBA" id="ARBA00007401"/>
    </source>
</evidence>
<dbReference type="InterPro" id="IPR017853">
    <property type="entry name" value="GH"/>
</dbReference>
<dbReference type="EMBL" id="CP121196">
    <property type="protein sequence ID" value="XBH17812.1"/>
    <property type="molecule type" value="Genomic_DNA"/>
</dbReference>
<dbReference type="Pfam" id="PF00703">
    <property type="entry name" value="Glyco_hydro_2"/>
    <property type="match status" value="1"/>
</dbReference>
<dbReference type="AlphaFoldDB" id="A0AAU7DI90"/>
<evidence type="ECO:0000256" key="4">
    <source>
        <dbReference type="RuleBase" id="RU361154"/>
    </source>
</evidence>
<accession>A0AAU7DI90</accession>
<dbReference type="InterPro" id="IPR036156">
    <property type="entry name" value="Beta-gal/glucu_dom_sf"/>
</dbReference>
<sequence length="807" mass="90798">MIRRDFIKTAGAVLASTALPVYHALSEEQIASGRMILPINRNWRYQPSKVAGAEAPTFDDSKFERVVIPHTNVALPWHNFDDKDYEFVSTYRRRFKLPPSAAGKRVFVDFEGAMTASTVWINGTLLGEYKGGFTPFSFELTKHLHPQNENVLTVQLDSTERSDIPPFGYEIDYMTFGGIYREVSLRVVPQVYIDNIFAQPKDVMSGNPSLDVNCFLAGDLAAAGSISLEAELRDGDKVIAKATHPVERPSSPIDPSNPATPLDPYTDAPAYTTVETLKDPARFTISLPHLADIQLWNLEQPHLYTVHVRLTQTGKVIDQDTRRVGFREATFTDHGFSLNGKVIKLRGLDRHQTFPFVGQAMPARVQRKDADILRKNLHCNIVRTSHYPQSRHFLDRCDEIGLLVLEEIPGWQHIGDEKWKQVAIDNVGRMIRRDWNHPSIILWGVRINESLDDHDFYTRTNAFAHALDDSRQTGGIRYFQESEFLEDVFTMNDFGFPLKPPCHPRYLNTEFVGHTFPTKTTDDDERQREHTLRHARIHNQLASNPQYAGGIGWCAFDYNTHSNFGAGDRICYHGVTDIFREPKPAAGFYKSQCDPSEEVVLEPAFHWARGDESVGFTKAVFCSNCDHLQLFARANSDPANPWTLVAEVDPDRSEFEHLKYPPFVLDVSKIDLKKLGAFWGDIRIDGFIGGKQVISKSLSGKGVDTKFALLPDDHELHADGADTTRVVLRVTDEFGAIRTYANDPITFTLEGPGKLIGDNPFALVGGTGAVWLRAGEQQGILRLTAKHPRLGVQKIEINLLAAVHEQV</sequence>
<dbReference type="InterPro" id="IPR006102">
    <property type="entry name" value="Ig-like_GH2"/>
</dbReference>
<name>A0AAU7DI90_9BACT</name>
<dbReference type="PRINTS" id="PR00132">
    <property type="entry name" value="GLHYDRLASE2"/>
</dbReference>
<dbReference type="InterPro" id="IPR051913">
    <property type="entry name" value="GH2_Domain-Containing"/>
</dbReference>
<dbReference type="InterPro" id="IPR006104">
    <property type="entry name" value="Glyco_hydro_2_N"/>
</dbReference>
<reference evidence="9" key="1">
    <citation type="submission" date="2023-03" db="EMBL/GenBank/DDBJ databases">
        <title>Edaphobacter sp.</title>
        <authorList>
            <person name="Huber K.J."/>
            <person name="Papendorf J."/>
            <person name="Pilke C."/>
            <person name="Bunk B."/>
            <person name="Sproeer C."/>
            <person name="Pester M."/>
        </authorList>
    </citation>
    <scope>NUCLEOTIDE SEQUENCE</scope>
    <source>
        <strain evidence="9">DSM 110680</strain>
    </source>
</reference>
<dbReference type="Pfam" id="PF02836">
    <property type="entry name" value="Glyco_hydro_2_C"/>
    <property type="match status" value="1"/>
</dbReference>
<proteinExistence type="inferred from homology"/>
<dbReference type="InterPro" id="IPR023230">
    <property type="entry name" value="Glyco_hydro_2_CS"/>
</dbReference>
<organism evidence="9">
    <name type="scientific">Telmatobacter sp. DSM 110680</name>
    <dbReference type="NCBI Taxonomy" id="3036704"/>
    <lineage>
        <taxon>Bacteria</taxon>
        <taxon>Pseudomonadati</taxon>
        <taxon>Acidobacteriota</taxon>
        <taxon>Terriglobia</taxon>
        <taxon>Terriglobales</taxon>
        <taxon>Acidobacteriaceae</taxon>
        <taxon>Telmatobacter</taxon>
    </lineage>
</organism>
<dbReference type="PANTHER" id="PTHR42732">
    <property type="entry name" value="BETA-GALACTOSIDASE"/>
    <property type="match status" value="1"/>
</dbReference>
<dbReference type="Gene3D" id="2.60.40.10">
    <property type="entry name" value="Immunoglobulins"/>
    <property type="match status" value="2"/>
</dbReference>
<dbReference type="InterPro" id="IPR013783">
    <property type="entry name" value="Ig-like_fold"/>
</dbReference>
<feature type="domain" description="Glycoside hydrolase family 2" evidence="8">
    <location>
        <begin position="709"/>
        <end position="795"/>
    </location>
</feature>
<dbReference type="RefSeq" id="WP_348263037.1">
    <property type="nucleotide sequence ID" value="NZ_CP121196.1"/>
</dbReference>
<dbReference type="Gene3D" id="2.60.120.260">
    <property type="entry name" value="Galactose-binding domain-like"/>
    <property type="match status" value="1"/>
</dbReference>
<dbReference type="PANTHER" id="PTHR42732:SF1">
    <property type="entry name" value="BETA-MANNOSIDASE"/>
    <property type="match status" value="1"/>
</dbReference>
<evidence type="ECO:0000259" key="5">
    <source>
        <dbReference type="Pfam" id="PF00703"/>
    </source>
</evidence>
<comment type="similarity">
    <text evidence="1 4">Belongs to the glycosyl hydrolase 2 family.</text>
</comment>
<dbReference type="InterPro" id="IPR006101">
    <property type="entry name" value="Glyco_hydro_2"/>
</dbReference>
<evidence type="ECO:0000313" key="9">
    <source>
        <dbReference type="EMBL" id="XBH17812.1"/>
    </source>
</evidence>
<dbReference type="InterPro" id="IPR006103">
    <property type="entry name" value="Glyco_hydro_2_cat"/>
</dbReference>
<evidence type="ECO:0000259" key="6">
    <source>
        <dbReference type="Pfam" id="PF02836"/>
    </source>
</evidence>
<dbReference type="GO" id="GO:0004553">
    <property type="term" value="F:hydrolase activity, hydrolyzing O-glycosyl compounds"/>
    <property type="evidence" value="ECO:0007669"/>
    <property type="project" value="InterPro"/>
</dbReference>
<feature type="domain" description="Glycoside hydrolase family 2 catalytic" evidence="6">
    <location>
        <begin position="332"/>
        <end position="472"/>
    </location>
</feature>
<keyword evidence="3 4" id="KW-0326">Glycosidase</keyword>
<dbReference type="PROSITE" id="PS00719">
    <property type="entry name" value="GLYCOSYL_HYDROL_F2_1"/>
    <property type="match status" value="1"/>
</dbReference>
<keyword evidence="2 4" id="KW-0378">Hydrolase</keyword>
<gene>
    <name evidence="9" type="ORF">P8935_00425</name>
</gene>
<dbReference type="InterPro" id="IPR008979">
    <property type="entry name" value="Galactose-bd-like_sf"/>
</dbReference>
<dbReference type="Pfam" id="PF18565">
    <property type="entry name" value="Glyco_hydro2_C5"/>
    <property type="match status" value="1"/>
</dbReference>
<dbReference type="SUPFAM" id="SSF51445">
    <property type="entry name" value="(Trans)glycosidases"/>
    <property type="match status" value="1"/>
</dbReference>
<dbReference type="InterPro" id="IPR023232">
    <property type="entry name" value="Glyco_hydro_2_AS"/>
</dbReference>
<dbReference type="Gene3D" id="3.20.20.80">
    <property type="entry name" value="Glycosidases"/>
    <property type="match status" value="1"/>
</dbReference>
<feature type="domain" description="Glycoside hydrolase family 2 immunoglobulin-like beta-sandwich" evidence="5">
    <location>
        <begin position="191"/>
        <end position="327"/>
    </location>
</feature>
<dbReference type="PROSITE" id="PS00608">
    <property type="entry name" value="GLYCOSYL_HYDROL_F2_2"/>
    <property type="match status" value="1"/>
</dbReference>
<evidence type="ECO:0000259" key="7">
    <source>
        <dbReference type="Pfam" id="PF02837"/>
    </source>
</evidence>
<evidence type="ECO:0000256" key="3">
    <source>
        <dbReference type="ARBA" id="ARBA00023295"/>
    </source>
</evidence>
<dbReference type="SUPFAM" id="SSF49785">
    <property type="entry name" value="Galactose-binding domain-like"/>
    <property type="match status" value="1"/>
</dbReference>
<feature type="domain" description="Glycosyl hydrolases family 2 sugar binding" evidence="7">
    <location>
        <begin position="58"/>
        <end position="189"/>
    </location>
</feature>
<protein>
    <submittedName>
        <fullName evidence="9">Glycoside hydrolase family 2 TIM barrel-domain containing protein</fullName>
    </submittedName>
</protein>